<dbReference type="EMBL" id="MUZQ01000343">
    <property type="protein sequence ID" value="OWK52493.1"/>
    <property type="molecule type" value="Genomic_DNA"/>
</dbReference>
<dbReference type="PANTHER" id="PTHR33166">
    <property type="entry name" value="GAG_P30 DOMAIN-CONTAINING PROTEIN"/>
    <property type="match status" value="1"/>
</dbReference>
<evidence type="ECO:0000259" key="5">
    <source>
        <dbReference type="Pfam" id="PF02093"/>
    </source>
</evidence>
<dbReference type="Gene3D" id="1.10.375.10">
    <property type="entry name" value="Human Immunodeficiency Virus Type 1 Capsid Protein"/>
    <property type="match status" value="1"/>
</dbReference>
<dbReference type="AlphaFoldDB" id="A0A218UFI4"/>
<gene>
    <name evidence="6" type="primary">GAG_1</name>
    <name evidence="6" type="ORF">RLOC_00007647</name>
</gene>
<dbReference type="InterPro" id="IPR000477">
    <property type="entry name" value="RT_dom"/>
</dbReference>
<dbReference type="InterPro" id="IPR050462">
    <property type="entry name" value="Retroviral_Gag-Pol_poly"/>
</dbReference>
<organism evidence="6 7">
    <name type="scientific">Lonchura striata</name>
    <name type="common">white-rumped munia</name>
    <dbReference type="NCBI Taxonomy" id="40157"/>
    <lineage>
        <taxon>Eukaryota</taxon>
        <taxon>Metazoa</taxon>
        <taxon>Chordata</taxon>
        <taxon>Craniata</taxon>
        <taxon>Vertebrata</taxon>
        <taxon>Euteleostomi</taxon>
        <taxon>Archelosauria</taxon>
        <taxon>Archosauria</taxon>
        <taxon>Dinosauria</taxon>
        <taxon>Saurischia</taxon>
        <taxon>Theropoda</taxon>
        <taxon>Coelurosauria</taxon>
        <taxon>Aves</taxon>
        <taxon>Neognathae</taxon>
        <taxon>Neoaves</taxon>
        <taxon>Telluraves</taxon>
        <taxon>Australaves</taxon>
        <taxon>Passeriformes</taxon>
        <taxon>Passeroidea</taxon>
        <taxon>Estrildidae</taxon>
        <taxon>Estrildinae</taxon>
        <taxon>Lonchura</taxon>
    </lineage>
</organism>
<dbReference type="Gene3D" id="3.10.10.10">
    <property type="entry name" value="HIV Type 1 Reverse Transcriptase, subunit A, domain 1"/>
    <property type="match status" value="1"/>
</dbReference>
<dbReference type="InterPro" id="IPR043502">
    <property type="entry name" value="DNA/RNA_pol_sf"/>
</dbReference>
<comment type="caution">
    <text evidence="6">The sequence shown here is derived from an EMBL/GenBank/DDBJ whole genome shotgun (WGS) entry which is preliminary data.</text>
</comment>
<evidence type="ECO:0000256" key="3">
    <source>
        <dbReference type="SAM" id="MobiDB-lite"/>
    </source>
</evidence>
<feature type="domain" description="Core shell protein Gag P30" evidence="5">
    <location>
        <begin position="20"/>
        <end position="143"/>
    </location>
</feature>
<dbReference type="InterPro" id="IPR003036">
    <property type="entry name" value="Gag_P30"/>
</dbReference>
<name>A0A218UFI4_9PASE</name>
<reference evidence="6 7" key="1">
    <citation type="submission" date="2017-05" db="EMBL/GenBank/DDBJ databases">
        <title>Genome of assembly of the Bengalese finch, Lonchura striata domestica.</title>
        <authorList>
            <person name="Colquitt B.M."/>
            <person name="Brainard M.S."/>
        </authorList>
    </citation>
    <scope>NUCLEOTIDE SEQUENCE [LARGE SCALE GENOMIC DNA]</scope>
    <source>
        <strain evidence="6">White83orange57</strain>
    </source>
</reference>
<accession>A0A218UFI4</accession>
<feature type="domain" description="Reverse transcriptase" evidence="4">
    <location>
        <begin position="152"/>
        <end position="239"/>
    </location>
</feature>
<dbReference type="Pfam" id="PF00078">
    <property type="entry name" value="RVT_1"/>
    <property type="match status" value="1"/>
</dbReference>
<dbReference type="Gene3D" id="3.30.70.270">
    <property type="match status" value="1"/>
</dbReference>
<evidence type="ECO:0000256" key="2">
    <source>
        <dbReference type="ARBA" id="ARBA00012180"/>
    </source>
</evidence>
<dbReference type="GO" id="GO:0019068">
    <property type="term" value="P:virion assembly"/>
    <property type="evidence" value="ECO:0007669"/>
    <property type="project" value="InterPro"/>
</dbReference>
<dbReference type="EC" id="3.1.26.4" evidence="2"/>
<feature type="region of interest" description="Disordered" evidence="3">
    <location>
        <begin position="13"/>
        <end position="38"/>
    </location>
</feature>
<evidence type="ECO:0000259" key="4">
    <source>
        <dbReference type="Pfam" id="PF00078"/>
    </source>
</evidence>
<dbReference type="Proteomes" id="UP000197619">
    <property type="component" value="Unassembled WGS sequence"/>
</dbReference>
<dbReference type="InterPro" id="IPR008919">
    <property type="entry name" value="Retrov_capsid_N"/>
</dbReference>
<dbReference type="SUPFAM" id="SSF56672">
    <property type="entry name" value="DNA/RNA polymerases"/>
    <property type="match status" value="1"/>
</dbReference>
<keyword evidence="7" id="KW-1185">Reference proteome</keyword>
<protein>
    <recommendedName>
        <fullName evidence="2">ribonuclease H</fullName>
        <ecNumber evidence="2">3.1.26.4</ecNumber>
    </recommendedName>
</protein>
<dbReference type="InterPro" id="IPR043128">
    <property type="entry name" value="Rev_trsase/Diguanyl_cyclase"/>
</dbReference>
<evidence type="ECO:0000313" key="6">
    <source>
        <dbReference type="EMBL" id="OWK52493.1"/>
    </source>
</evidence>
<evidence type="ECO:0000256" key="1">
    <source>
        <dbReference type="ARBA" id="ARBA00010879"/>
    </source>
</evidence>
<proteinExistence type="inferred from homology"/>
<sequence length="239" mass="28629">MIRTAGVKIWERENRLGPPGDQKIPLVDPSWNPNQEEGRQNMRDYRSLMMRGIKESIPRGSNTKLVFDSTQEKDKTPAIWLNQLKRNFQLYSNIDPDSPEGQVLLKVQFVTKSWPDLRRKLEKMDDWQEKNMNELLKEALRVYLRREEEKAKTKARIMITHAWFTVVDLKDAFWACPLAEECRDWFAFEWEDPDRRRKQQLRWTRLPQVFTEFPNLFGQALEELLGQFTPEEKVQILQY</sequence>
<comment type="similarity">
    <text evidence="1">Belongs to the beta type-B retroviral polymerase family. HERV class-II K(HML-2) pol subfamily.</text>
</comment>
<dbReference type="Pfam" id="PF02093">
    <property type="entry name" value="Gag_p30"/>
    <property type="match status" value="1"/>
</dbReference>
<evidence type="ECO:0000313" key="7">
    <source>
        <dbReference type="Proteomes" id="UP000197619"/>
    </source>
</evidence>